<evidence type="ECO:0000256" key="7">
    <source>
        <dbReference type="SAM" id="MobiDB-lite"/>
    </source>
</evidence>
<accession>A0ABP7J0U1</accession>
<name>A0ABP7J0U1_9PSEU</name>
<comment type="similarity">
    <text evidence="6">Belongs to the ABC-4 integral membrane protein family.</text>
</comment>
<protein>
    <submittedName>
        <fullName evidence="10">ABC transporter permease</fullName>
    </submittedName>
</protein>
<evidence type="ECO:0000256" key="3">
    <source>
        <dbReference type="ARBA" id="ARBA00022692"/>
    </source>
</evidence>
<evidence type="ECO:0000256" key="1">
    <source>
        <dbReference type="ARBA" id="ARBA00004651"/>
    </source>
</evidence>
<feature type="transmembrane region" description="Helical" evidence="8">
    <location>
        <begin position="242"/>
        <end position="269"/>
    </location>
</feature>
<feature type="transmembrane region" description="Helical" evidence="8">
    <location>
        <begin position="422"/>
        <end position="450"/>
    </location>
</feature>
<gene>
    <name evidence="10" type="ORF">GCM10022380_57940</name>
</gene>
<dbReference type="Pfam" id="PF02687">
    <property type="entry name" value="FtsX"/>
    <property type="match status" value="2"/>
</dbReference>
<comment type="caution">
    <text evidence="10">The sequence shown here is derived from an EMBL/GenBank/DDBJ whole genome shotgun (WGS) entry which is preliminary data.</text>
</comment>
<keyword evidence="2" id="KW-1003">Cell membrane</keyword>
<keyword evidence="4 8" id="KW-1133">Transmembrane helix</keyword>
<evidence type="ECO:0000256" key="5">
    <source>
        <dbReference type="ARBA" id="ARBA00023136"/>
    </source>
</evidence>
<reference evidence="11" key="1">
    <citation type="journal article" date="2019" name="Int. J. Syst. Evol. Microbiol.">
        <title>The Global Catalogue of Microorganisms (GCM) 10K type strain sequencing project: providing services to taxonomists for standard genome sequencing and annotation.</title>
        <authorList>
            <consortium name="The Broad Institute Genomics Platform"/>
            <consortium name="The Broad Institute Genome Sequencing Center for Infectious Disease"/>
            <person name="Wu L."/>
            <person name="Ma J."/>
        </authorList>
    </citation>
    <scope>NUCLEOTIDE SEQUENCE [LARGE SCALE GENOMIC DNA]</scope>
    <source>
        <strain evidence="11">JCM 17017</strain>
    </source>
</reference>
<feature type="compositionally biased region" description="Basic residues" evidence="7">
    <location>
        <begin position="784"/>
        <end position="797"/>
    </location>
</feature>
<evidence type="ECO:0000259" key="9">
    <source>
        <dbReference type="Pfam" id="PF02687"/>
    </source>
</evidence>
<feature type="domain" description="ABC3 transporter permease C-terminal" evidence="9">
    <location>
        <begin position="249"/>
        <end position="370"/>
    </location>
</feature>
<evidence type="ECO:0000256" key="6">
    <source>
        <dbReference type="ARBA" id="ARBA00038076"/>
    </source>
</evidence>
<dbReference type="EMBL" id="BAABCM010000009">
    <property type="protein sequence ID" value="GAA3831786.1"/>
    <property type="molecule type" value="Genomic_DNA"/>
</dbReference>
<dbReference type="InterPro" id="IPR003838">
    <property type="entry name" value="ABC3_permease_C"/>
</dbReference>
<keyword evidence="11" id="KW-1185">Reference proteome</keyword>
<evidence type="ECO:0000313" key="11">
    <source>
        <dbReference type="Proteomes" id="UP001501624"/>
    </source>
</evidence>
<evidence type="ECO:0000256" key="2">
    <source>
        <dbReference type="ARBA" id="ARBA00022475"/>
    </source>
</evidence>
<comment type="subcellular location">
    <subcellularLocation>
        <location evidence="1">Cell membrane</location>
        <topology evidence="1">Multi-pass membrane protein</topology>
    </subcellularLocation>
</comment>
<proteinExistence type="inferred from homology"/>
<dbReference type="Proteomes" id="UP001501624">
    <property type="component" value="Unassembled WGS sequence"/>
</dbReference>
<keyword evidence="5 8" id="KW-0472">Membrane</keyword>
<feature type="transmembrane region" description="Helical" evidence="8">
    <location>
        <begin position="290"/>
        <end position="314"/>
    </location>
</feature>
<feature type="transmembrane region" description="Helical" evidence="8">
    <location>
        <begin position="693"/>
        <end position="716"/>
    </location>
</feature>
<feature type="domain" description="ABC3 transporter permease C-terminal" evidence="9">
    <location>
        <begin position="695"/>
        <end position="759"/>
    </location>
</feature>
<dbReference type="PANTHER" id="PTHR30572">
    <property type="entry name" value="MEMBRANE COMPONENT OF TRANSPORTER-RELATED"/>
    <property type="match status" value="1"/>
</dbReference>
<feature type="transmembrane region" description="Helical" evidence="8">
    <location>
        <begin position="470"/>
        <end position="491"/>
    </location>
</feature>
<evidence type="ECO:0000313" key="10">
    <source>
        <dbReference type="EMBL" id="GAA3831786.1"/>
    </source>
</evidence>
<feature type="region of interest" description="Disordered" evidence="7">
    <location>
        <begin position="778"/>
        <end position="813"/>
    </location>
</feature>
<feature type="transmembrane region" description="Helical" evidence="8">
    <location>
        <begin position="334"/>
        <end position="360"/>
    </location>
</feature>
<dbReference type="PANTHER" id="PTHR30572:SF4">
    <property type="entry name" value="ABC TRANSPORTER PERMEASE YTRF"/>
    <property type="match status" value="1"/>
</dbReference>
<dbReference type="InterPro" id="IPR050250">
    <property type="entry name" value="Macrolide_Exporter_MacB"/>
</dbReference>
<keyword evidence="3 8" id="KW-0812">Transmembrane</keyword>
<organism evidence="10 11">
    <name type="scientific">Amycolatopsis tucumanensis</name>
    <dbReference type="NCBI Taxonomy" id="401106"/>
    <lineage>
        <taxon>Bacteria</taxon>
        <taxon>Bacillati</taxon>
        <taxon>Actinomycetota</taxon>
        <taxon>Actinomycetes</taxon>
        <taxon>Pseudonocardiales</taxon>
        <taxon>Pseudonocardiaceae</taxon>
        <taxon>Amycolatopsis</taxon>
    </lineage>
</organism>
<sequence>MSVFFLAQRTIRARTSAFAAAFVAVFAGSALITASGVLLESGLRGGLPPQRYAAAAVVVTAAQSVSVPGDVDQWFPERAPLPVARAADISRVPGVAAVVPDVSATAVVRGSGPVVVHGWSSTRLGAVALIEGREPRRADEVVLAGAHPGDVVDLAVGGVASPYRVVGAVAPGQQSAYLTDERAREVAGHPDAVDAVAVLAGPGVDAAGLAERIGRAVPGAATATGDDRAGAEFPGDGAARSFLTLVAGSFGGTMLVVILLVVASTVGLANQQRRREFALLRAVAAGPKHIYRLIGIETGLVATVAAVLGALPGAGLSPLLHGVFVRLGSIPAGFGFVIGPLPVLAAVAGSVLAAVAAGLITARRAARISPVGALGEAALEPPRLGRGRLLTGWVLAIAGTVAGIGFPLAMGGAAGTAGAAGSALLLVTAVALLGPRLLAATASVLGRLGLSRTASGFLAEAGTRARARRFGAATTPLIMGVALAAVQIFTLTTTAAATQRQAETGLLADQVLVADGGISPAVADAVRRAPGVTAAVSVVRTQVLVTSTMFGEPTTEAYAAQGVTPDGLDRVLDLDVRRGDLAGLTGDAVAVSENAAGTFGVDLGGTVTMRLGDGTPHSARVVAIYGNGLGFGDLTLPHAAVAGHTTTGLDDEILVAGTAAAALPAYPEVRVADRQAFLAARDDAASAESTVNLVLNLVLIAFIAIAVVNVLVLATAARVREFALLRLAGAKPREVRAMTRGEAAVVVVAAIVLGSLAALPPLVGISLSLTGTALPTVPPAGLRRDHRRRCRRRVGRHRGADPVRPPPARRHGNARRRMTIPAPERTVLATLDRGSAQGPQALLVELADTGLRHLVEGNPVLGQLPPGEPDRQETAQLFGCHLADGRVPMTAFSRSTEEIHSPPDLMTSLDRPTSVRNPSGEIVPMSPVRSQPSWNRGTLARPVRTRRRRVADRRPVATGGPSPHRDPQAAGHGGSRCHRGDPARLDAVVSAAGRLRFFGPRTAT</sequence>
<evidence type="ECO:0000256" key="8">
    <source>
        <dbReference type="SAM" id="Phobius"/>
    </source>
</evidence>
<feature type="transmembrane region" description="Helical" evidence="8">
    <location>
        <begin position="737"/>
        <end position="756"/>
    </location>
</feature>
<feature type="region of interest" description="Disordered" evidence="7">
    <location>
        <begin position="894"/>
        <end position="981"/>
    </location>
</feature>
<evidence type="ECO:0000256" key="4">
    <source>
        <dbReference type="ARBA" id="ARBA00022989"/>
    </source>
</evidence>
<feature type="transmembrane region" description="Helical" evidence="8">
    <location>
        <begin position="389"/>
        <end position="410"/>
    </location>
</feature>